<dbReference type="AlphaFoldDB" id="A0ABD5PTI0"/>
<dbReference type="EMBL" id="JBHSFA010000009">
    <property type="protein sequence ID" value="MFC4543806.1"/>
    <property type="molecule type" value="Genomic_DNA"/>
</dbReference>
<evidence type="ECO:0000313" key="1">
    <source>
        <dbReference type="EMBL" id="MFC4543806.1"/>
    </source>
</evidence>
<keyword evidence="2" id="KW-1185">Reference proteome</keyword>
<proteinExistence type="predicted"/>
<dbReference type="RefSeq" id="WP_250138425.1">
    <property type="nucleotide sequence ID" value="NZ_JALIQP010000001.1"/>
</dbReference>
<dbReference type="PROSITE" id="PS51257">
    <property type="entry name" value="PROKAR_LIPOPROTEIN"/>
    <property type="match status" value="1"/>
</dbReference>
<organism evidence="1 2">
    <name type="scientific">Halosolutus amylolyticus</name>
    <dbReference type="NCBI Taxonomy" id="2932267"/>
    <lineage>
        <taxon>Archaea</taxon>
        <taxon>Methanobacteriati</taxon>
        <taxon>Methanobacteriota</taxon>
        <taxon>Stenosarchaea group</taxon>
        <taxon>Halobacteria</taxon>
        <taxon>Halobacteriales</taxon>
        <taxon>Natrialbaceae</taxon>
        <taxon>Halosolutus</taxon>
    </lineage>
</organism>
<dbReference type="Proteomes" id="UP001595898">
    <property type="component" value="Unassembled WGS sequence"/>
</dbReference>
<gene>
    <name evidence="1" type="ORF">ACFO5R_17915</name>
</gene>
<comment type="caution">
    <text evidence="1">The sequence shown here is derived from an EMBL/GenBank/DDBJ whole genome shotgun (WGS) entry which is preliminary data.</text>
</comment>
<name>A0ABD5PTI0_9EURY</name>
<reference evidence="1 2" key="1">
    <citation type="journal article" date="2019" name="Int. J. Syst. Evol. Microbiol.">
        <title>The Global Catalogue of Microorganisms (GCM) 10K type strain sequencing project: providing services to taxonomists for standard genome sequencing and annotation.</title>
        <authorList>
            <consortium name="The Broad Institute Genomics Platform"/>
            <consortium name="The Broad Institute Genome Sequencing Center for Infectious Disease"/>
            <person name="Wu L."/>
            <person name="Ma J."/>
        </authorList>
    </citation>
    <scope>NUCLEOTIDE SEQUENCE [LARGE SCALE GENOMIC DNA]</scope>
    <source>
        <strain evidence="1 2">WLHS5</strain>
    </source>
</reference>
<evidence type="ECO:0000313" key="2">
    <source>
        <dbReference type="Proteomes" id="UP001595898"/>
    </source>
</evidence>
<protein>
    <submittedName>
        <fullName evidence="1">Uncharacterized protein</fullName>
    </submittedName>
</protein>
<sequence length="141" mass="15352">MNRRAFLCRLSVASLPALGAGCTAAGLGESNDDAVRSYTLSMADPRPDPDGSAILDFDHEGLSFGQRELVDEAVRTGAYAEDDVSWGSIPGREPITMEFRMVLQTIARHVDHETAIDFETRFETPAAFDGERYRAIVAVDG</sequence>
<accession>A0ABD5PTI0</accession>